<dbReference type="InParanoid" id="A0A2U3N3F4"/>
<dbReference type="RefSeq" id="WP_121975603.1">
    <property type="nucleotide sequence ID" value="NZ_OOGT01000235.1"/>
</dbReference>
<dbReference type="EMBL" id="OOGT01000235">
    <property type="protein sequence ID" value="SPL72208.1"/>
    <property type="molecule type" value="Genomic_DNA"/>
</dbReference>
<dbReference type="InterPro" id="IPR010662">
    <property type="entry name" value="RBBP9/YdeN"/>
</dbReference>
<reference evidence="3" key="1">
    <citation type="submission" date="2018-03" db="EMBL/GenBank/DDBJ databases">
        <authorList>
            <person name="Blom J."/>
        </authorList>
    </citation>
    <scope>NUCLEOTIDE SEQUENCE [LARGE SCALE GENOMIC DNA]</scope>
    <source>
        <strain evidence="3">KPC-SM-21</strain>
    </source>
</reference>
<keyword evidence="1" id="KW-0732">Signal</keyword>
<evidence type="ECO:0000313" key="2">
    <source>
        <dbReference type="EMBL" id="SPL72208.1"/>
    </source>
</evidence>
<feature type="signal peptide" evidence="1">
    <location>
        <begin position="1"/>
        <end position="19"/>
    </location>
</feature>
<name>A0A2U3N3F4_9GAMM</name>
<accession>A0A2U3N3F4</accession>
<dbReference type="EC" id="3.-.-.-" evidence="2"/>
<organism evidence="2 3">
    <name type="scientific">Acinetobacter stercoris</name>
    <dbReference type="NCBI Taxonomy" id="2126983"/>
    <lineage>
        <taxon>Bacteria</taxon>
        <taxon>Pseudomonadati</taxon>
        <taxon>Pseudomonadota</taxon>
        <taxon>Gammaproteobacteria</taxon>
        <taxon>Moraxellales</taxon>
        <taxon>Moraxellaceae</taxon>
        <taxon>Acinetobacter</taxon>
    </lineage>
</organism>
<dbReference type="PANTHER" id="PTHR15394">
    <property type="entry name" value="SERINE HYDROLASE RBBP9"/>
    <property type="match status" value="1"/>
</dbReference>
<dbReference type="SUPFAM" id="SSF53474">
    <property type="entry name" value="alpha/beta-Hydrolases"/>
    <property type="match status" value="1"/>
</dbReference>
<dbReference type="GO" id="GO:0016787">
    <property type="term" value="F:hydrolase activity"/>
    <property type="evidence" value="ECO:0007669"/>
    <property type="project" value="UniProtKB-KW"/>
</dbReference>
<keyword evidence="2" id="KW-0378">Hydrolase</keyword>
<dbReference type="AlphaFoldDB" id="A0A2U3N3F4"/>
<proteinExistence type="predicted"/>
<gene>
    <name evidence="2" type="primary">ydeN</name>
    <name evidence="2" type="ORF">KPC_3386</name>
</gene>
<dbReference type="PANTHER" id="PTHR15394:SF3">
    <property type="entry name" value="SERINE HYDROLASE RBBP9"/>
    <property type="match status" value="1"/>
</dbReference>
<dbReference type="Gene3D" id="3.40.50.1820">
    <property type="entry name" value="alpha/beta hydrolase"/>
    <property type="match status" value="1"/>
</dbReference>
<sequence length="213" mass="24701">MQKLLISLIILSLSSLVYAQKKNRTLEDNRHVYILHGYSASINDHWFRALKKKLENKNTRVTLISFPDSKHPDASKWQKTLDQNIQHIDQNTYFIAHSLGSITLLKFLERHKVDQVGGITLVSGFNQKIPGFSELDKFVDESQIQPEYFRKMKNTRMFISDNDPIVPAEYSQQFAKQLNFPYTVIHNAGHFLATDGYRDFAQLEHYLTGLLSK</sequence>
<dbReference type="Pfam" id="PF06821">
    <property type="entry name" value="Ser_hydrolase"/>
    <property type="match status" value="1"/>
</dbReference>
<protein>
    <submittedName>
        <fullName evidence="2">Putative hydrolase YdeN</fullName>
        <ecNumber evidence="2">3.-.-.-</ecNumber>
    </submittedName>
</protein>
<feature type="chain" id="PRO_5015631490" evidence="1">
    <location>
        <begin position="20"/>
        <end position="213"/>
    </location>
</feature>
<dbReference type="Proteomes" id="UP000245974">
    <property type="component" value="Unassembled WGS sequence"/>
</dbReference>
<evidence type="ECO:0000313" key="3">
    <source>
        <dbReference type="Proteomes" id="UP000245974"/>
    </source>
</evidence>
<dbReference type="InterPro" id="IPR029058">
    <property type="entry name" value="AB_hydrolase_fold"/>
</dbReference>
<keyword evidence="3" id="KW-1185">Reference proteome</keyword>
<evidence type="ECO:0000256" key="1">
    <source>
        <dbReference type="SAM" id="SignalP"/>
    </source>
</evidence>
<dbReference type="OrthoDB" id="9804993at2"/>